<proteinExistence type="predicted"/>
<dbReference type="SUPFAM" id="SSF47413">
    <property type="entry name" value="lambda repressor-like DNA-binding domains"/>
    <property type="match status" value="1"/>
</dbReference>
<accession>A0A5J4FZU9</accession>
<dbReference type="PANTHER" id="PTHR46558:SF11">
    <property type="entry name" value="HTH-TYPE TRANSCRIPTIONAL REGULATOR XRE"/>
    <property type="match status" value="1"/>
</dbReference>
<name>A0A5J4FZU9_9FLAO</name>
<evidence type="ECO:0000313" key="3">
    <source>
        <dbReference type="EMBL" id="GEQ85575.1"/>
    </source>
</evidence>
<dbReference type="SMART" id="SM00530">
    <property type="entry name" value="HTH_XRE"/>
    <property type="match status" value="1"/>
</dbReference>
<dbReference type="RefSeq" id="WP_371863331.1">
    <property type="nucleotide sequence ID" value="NZ_BKCF01000001.1"/>
</dbReference>
<dbReference type="EMBL" id="BKCF01000001">
    <property type="protein sequence ID" value="GEQ85575.1"/>
    <property type="molecule type" value="Genomic_DNA"/>
</dbReference>
<comment type="caution">
    <text evidence="3">The sequence shown here is derived from an EMBL/GenBank/DDBJ whole genome shotgun (WGS) entry which is preliminary data.</text>
</comment>
<gene>
    <name evidence="3" type="ORF">ULMS_10830</name>
</gene>
<dbReference type="Proteomes" id="UP000326994">
    <property type="component" value="Unassembled WGS sequence"/>
</dbReference>
<dbReference type="InterPro" id="IPR001387">
    <property type="entry name" value="Cro/C1-type_HTH"/>
</dbReference>
<protein>
    <recommendedName>
        <fullName evidence="2">HTH cro/C1-type domain-containing protein</fullName>
    </recommendedName>
</protein>
<keyword evidence="1" id="KW-0238">DNA-binding</keyword>
<feature type="domain" description="HTH cro/C1-type" evidence="2">
    <location>
        <begin position="9"/>
        <end position="63"/>
    </location>
</feature>
<reference evidence="3 4" key="1">
    <citation type="submission" date="2019-08" db="EMBL/GenBank/DDBJ databases">
        <title>Ulvibacter marinistellae sp. nov., isolated from a starfish, Patiria pectinifera.</title>
        <authorList>
            <person name="Kawano K."/>
            <person name="Ushijima N."/>
            <person name="Kihara M."/>
            <person name="Itoh H."/>
        </authorList>
    </citation>
    <scope>NUCLEOTIDE SEQUENCE [LARGE SCALE GENOMIC DNA]</scope>
    <source>
        <strain evidence="3 4">KK4</strain>
    </source>
</reference>
<dbReference type="Pfam" id="PF01381">
    <property type="entry name" value="HTH_3"/>
    <property type="match status" value="1"/>
</dbReference>
<evidence type="ECO:0000256" key="1">
    <source>
        <dbReference type="ARBA" id="ARBA00023125"/>
    </source>
</evidence>
<evidence type="ECO:0000313" key="4">
    <source>
        <dbReference type="Proteomes" id="UP000326994"/>
    </source>
</evidence>
<dbReference type="Gene3D" id="1.10.260.40">
    <property type="entry name" value="lambda repressor-like DNA-binding domains"/>
    <property type="match status" value="1"/>
</dbReference>
<evidence type="ECO:0000259" key="2">
    <source>
        <dbReference type="PROSITE" id="PS50943"/>
    </source>
</evidence>
<dbReference type="CDD" id="cd00093">
    <property type="entry name" value="HTH_XRE"/>
    <property type="match status" value="1"/>
</dbReference>
<dbReference type="AlphaFoldDB" id="A0A5J4FZU9"/>
<sequence length="80" mass="9070">MHLIVGENLRALRKQKGLSQEETADLLNISQAAYARIENGKTNSWSIHLNKICQIFQCNPENLFDIALLKNTMGVIEMIN</sequence>
<keyword evidence="4" id="KW-1185">Reference proteome</keyword>
<dbReference type="PANTHER" id="PTHR46558">
    <property type="entry name" value="TRACRIPTIONAL REGULATORY PROTEIN-RELATED-RELATED"/>
    <property type="match status" value="1"/>
</dbReference>
<dbReference type="GO" id="GO:0003677">
    <property type="term" value="F:DNA binding"/>
    <property type="evidence" value="ECO:0007669"/>
    <property type="project" value="UniProtKB-KW"/>
</dbReference>
<dbReference type="PROSITE" id="PS50943">
    <property type="entry name" value="HTH_CROC1"/>
    <property type="match status" value="1"/>
</dbReference>
<organism evidence="3 4">
    <name type="scientific">Patiriisocius marinistellae</name>
    <dbReference type="NCBI Taxonomy" id="2494560"/>
    <lineage>
        <taxon>Bacteria</taxon>
        <taxon>Pseudomonadati</taxon>
        <taxon>Bacteroidota</taxon>
        <taxon>Flavobacteriia</taxon>
        <taxon>Flavobacteriales</taxon>
        <taxon>Flavobacteriaceae</taxon>
        <taxon>Patiriisocius</taxon>
    </lineage>
</organism>
<dbReference type="InterPro" id="IPR010982">
    <property type="entry name" value="Lambda_DNA-bd_dom_sf"/>
</dbReference>